<dbReference type="InterPro" id="IPR036086">
    <property type="entry name" value="ParB/Sulfiredoxin_sf"/>
</dbReference>
<dbReference type="InterPro" id="IPR003115">
    <property type="entry name" value="ParB_N"/>
</dbReference>
<dbReference type="Gene3D" id="3.90.1530.10">
    <property type="entry name" value="Conserved hypothetical protein from pyrococcus furiosus pfu- 392566-001, ParB domain"/>
    <property type="match status" value="1"/>
</dbReference>
<sequence length="253" mass="28105">MSPIDAYKFSQAIIPLSDITTDAGTQMRESLNQEAIADYAAAMKRGIKFPAIVCLFDGSTYFLVDGFHRYWAAKEAKMSQVDMLVADGSLRDAMLLAALVNQEHGVRRTNADKRNAVYHVLTHDDYRETSSREIALLTGVSHTFVDKIKKKLDPATLPPEEIPPEPKSIVKNTPREHADPEAETRPVSSKTKAKTNNSKEPDPEEGDRKLLNIRNELLASVRGVIEPETDEVRKASGYVLIEIGESLLEGEDI</sequence>
<dbReference type="OrthoDB" id="291811at2"/>
<evidence type="ECO:0000256" key="1">
    <source>
        <dbReference type="SAM" id="MobiDB-lite"/>
    </source>
</evidence>
<feature type="compositionally biased region" description="Basic and acidic residues" evidence="1">
    <location>
        <begin position="173"/>
        <end position="184"/>
    </location>
</feature>
<dbReference type="SUPFAM" id="SSF110849">
    <property type="entry name" value="ParB/Sulfiredoxin"/>
    <property type="match status" value="1"/>
</dbReference>
<dbReference type="RefSeq" id="WP_144999005.1">
    <property type="nucleotide sequence ID" value="NZ_CP036281.1"/>
</dbReference>
<accession>A0A518CTT2</accession>
<dbReference type="EMBL" id="CP036281">
    <property type="protein sequence ID" value="QDU82637.1"/>
    <property type="molecule type" value="Genomic_DNA"/>
</dbReference>
<feature type="compositionally biased region" description="Basic and acidic residues" evidence="1">
    <location>
        <begin position="197"/>
        <end position="210"/>
    </location>
</feature>
<evidence type="ECO:0000313" key="4">
    <source>
        <dbReference type="Proteomes" id="UP000317178"/>
    </source>
</evidence>
<protein>
    <submittedName>
        <fullName evidence="3">Transcriptional regulator NovG</fullName>
    </submittedName>
</protein>
<evidence type="ECO:0000313" key="3">
    <source>
        <dbReference type="EMBL" id="QDU82637.1"/>
    </source>
</evidence>
<dbReference type="SMART" id="SM00470">
    <property type="entry name" value="ParB"/>
    <property type="match status" value="1"/>
</dbReference>
<reference evidence="3 4" key="1">
    <citation type="submission" date="2019-02" db="EMBL/GenBank/DDBJ databases">
        <title>Deep-cultivation of Planctomycetes and their phenomic and genomic characterization uncovers novel biology.</title>
        <authorList>
            <person name="Wiegand S."/>
            <person name="Jogler M."/>
            <person name="Boedeker C."/>
            <person name="Pinto D."/>
            <person name="Vollmers J."/>
            <person name="Rivas-Marin E."/>
            <person name="Kohn T."/>
            <person name="Peeters S.H."/>
            <person name="Heuer A."/>
            <person name="Rast P."/>
            <person name="Oberbeckmann S."/>
            <person name="Bunk B."/>
            <person name="Jeske O."/>
            <person name="Meyerdierks A."/>
            <person name="Storesund J.E."/>
            <person name="Kallscheuer N."/>
            <person name="Luecker S."/>
            <person name="Lage O.M."/>
            <person name="Pohl T."/>
            <person name="Merkel B.J."/>
            <person name="Hornburger P."/>
            <person name="Mueller R.-W."/>
            <person name="Bruemmer F."/>
            <person name="Labrenz M."/>
            <person name="Spormann A.M."/>
            <person name="Op den Camp H."/>
            <person name="Overmann J."/>
            <person name="Amann R."/>
            <person name="Jetten M.S.M."/>
            <person name="Mascher T."/>
            <person name="Medema M.H."/>
            <person name="Devos D.P."/>
            <person name="Kaster A.-K."/>
            <person name="Ovreas L."/>
            <person name="Rohde M."/>
            <person name="Galperin M.Y."/>
            <person name="Jogler C."/>
        </authorList>
    </citation>
    <scope>NUCLEOTIDE SEQUENCE [LARGE SCALE GENOMIC DNA]</scope>
    <source>
        <strain evidence="3 4">Pla110</strain>
    </source>
</reference>
<keyword evidence="4" id="KW-1185">Reference proteome</keyword>
<dbReference type="Pfam" id="PF02195">
    <property type="entry name" value="ParB_N"/>
    <property type="match status" value="1"/>
</dbReference>
<dbReference type="KEGG" id="plon:Pla110_43980"/>
<dbReference type="AlphaFoldDB" id="A0A518CTT2"/>
<dbReference type="Proteomes" id="UP000317178">
    <property type="component" value="Chromosome"/>
</dbReference>
<organism evidence="3 4">
    <name type="scientific">Polystyrenella longa</name>
    <dbReference type="NCBI Taxonomy" id="2528007"/>
    <lineage>
        <taxon>Bacteria</taxon>
        <taxon>Pseudomonadati</taxon>
        <taxon>Planctomycetota</taxon>
        <taxon>Planctomycetia</taxon>
        <taxon>Planctomycetales</taxon>
        <taxon>Planctomycetaceae</taxon>
        <taxon>Polystyrenella</taxon>
    </lineage>
</organism>
<feature type="domain" description="ParB-like N-terminal" evidence="2">
    <location>
        <begin position="12"/>
        <end position="102"/>
    </location>
</feature>
<proteinExistence type="predicted"/>
<gene>
    <name evidence="3" type="primary">novG</name>
    <name evidence="3" type="ORF">Pla110_43980</name>
</gene>
<name>A0A518CTT2_9PLAN</name>
<evidence type="ECO:0000259" key="2">
    <source>
        <dbReference type="SMART" id="SM00470"/>
    </source>
</evidence>
<feature type="region of interest" description="Disordered" evidence="1">
    <location>
        <begin position="154"/>
        <end position="211"/>
    </location>
</feature>
<dbReference type="CDD" id="cd16387">
    <property type="entry name" value="ParB_N_Srx"/>
    <property type="match status" value="1"/>
</dbReference>